<evidence type="ECO:0000259" key="19">
    <source>
        <dbReference type="Pfam" id="PF01108"/>
    </source>
</evidence>
<dbReference type="Pfam" id="PF01108">
    <property type="entry name" value="Tissue_fac"/>
    <property type="match status" value="1"/>
</dbReference>
<dbReference type="InterPro" id="IPR050650">
    <property type="entry name" value="Type-II_Cytokine-TF_Rcpt"/>
</dbReference>
<evidence type="ECO:0000313" key="22">
    <source>
        <dbReference type="Proteomes" id="UP000002279"/>
    </source>
</evidence>
<proteinExistence type="inferred from homology"/>
<comment type="subcellular location">
    <subcellularLocation>
        <location evidence="2">Membrane</location>
        <topology evidence="2">Single-pass type I membrane protein</topology>
    </subcellularLocation>
</comment>
<dbReference type="InterPro" id="IPR013783">
    <property type="entry name" value="Ig-like_fold"/>
</dbReference>
<evidence type="ECO:0000256" key="15">
    <source>
        <dbReference type="ARBA" id="ARBA00023288"/>
    </source>
</evidence>
<keyword evidence="22" id="KW-1185">Reference proteome</keyword>
<name>F6SJL1_ORNAN</name>
<feature type="domain" description="Interferon/interleukin receptor" evidence="20">
    <location>
        <begin position="134"/>
        <end position="239"/>
    </location>
</feature>
<feature type="transmembrane region" description="Helical" evidence="17">
    <location>
        <begin position="247"/>
        <end position="271"/>
    </location>
</feature>
<gene>
    <name evidence="21" type="primary">F3</name>
</gene>
<dbReference type="eggNOG" id="ENOG502RA1F">
    <property type="taxonomic scope" value="Eukaryota"/>
</dbReference>
<dbReference type="Pfam" id="PF09294">
    <property type="entry name" value="Interfer-bind"/>
    <property type="match status" value="1"/>
</dbReference>
<dbReference type="Ensembl" id="ENSOANT00000031945.3">
    <property type="protein sequence ID" value="ENSOANP00000028147.3"/>
    <property type="gene ID" value="ENSOANG00000022074.3"/>
</dbReference>
<feature type="domain" description="Fibronectin type-III" evidence="19">
    <location>
        <begin position="16"/>
        <end position="109"/>
    </location>
</feature>
<dbReference type="InterPro" id="IPR001187">
    <property type="entry name" value="Tissue_factor"/>
</dbReference>
<feature type="chain" id="PRO_5028260279" description="Tissue factor" evidence="18">
    <location>
        <begin position="30"/>
        <end position="290"/>
    </location>
</feature>
<dbReference type="KEGG" id="oaa:100083899"/>
<keyword evidence="6 17" id="KW-0812">Transmembrane</keyword>
<dbReference type="CTD" id="2152"/>
<comment type="subunit">
    <text evidence="4">Interacts with HSPE; the interaction, inhibited by heparin, promotes the generation of activated factor X and activates coagulation in the presence of activated factor VII.</text>
</comment>
<comment type="function">
    <text evidence="1">Initiates blood coagulation by forming a complex with circulating factor VII or VIIa. The [TF:VIIa] complex activates factors IX or X by specific limited proteolysis. TF plays a role in normal hemostasis by initiating the cell-surface assembly and propagation of the coagulation protease cascade.</text>
</comment>
<reference evidence="21" key="3">
    <citation type="submission" date="2025-09" db="UniProtKB">
        <authorList>
            <consortium name="Ensembl"/>
        </authorList>
    </citation>
    <scope>IDENTIFICATION</scope>
    <source>
        <strain evidence="21">Glennie</strain>
    </source>
</reference>
<dbReference type="InParanoid" id="F6SJL1"/>
<evidence type="ECO:0000256" key="5">
    <source>
        <dbReference type="ARBA" id="ARBA00018722"/>
    </source>
</evidence>
<evidence type="ECO:0000256" key="7">
    <source>
        <dbReference type="ARBA" id="ARBA00022696"/>
    </source>
</evidence>
<dbReference type="PANTHER" id="PTHR20859">
    <property type="entry name" value="INTERFERON/INTERLEUKIN RECEPTOR"/>
    <property type="match status" value="1"/>
</dbReference>
<evidence type="ECO:0000259" key="20">
    <source>
        <dbReference type="Pfam" id="PF09294"/>
    </source>
</evidence>
<evidence type="ECO:0000256" key="13">
    <source>
        <dbReference type="ARBA" id="ARBA00023157"/>
    </source>
</evidence>
<dbReference type="PRINTS" id="PR00346">
    <property type="entry name" value="TISSUEFACTOR"/>
</dbReference>
<dbReference type="GO" id="GO:0004896">
    <property type="term" value="F:cytokine receptor activity"/>
    <property type="evidence" value="ECO:0000318"/>
    <property type="project" value="GO_Central"/>
</dbReference>
<dbReference type="GeneTree" id="ENSGT00390000012668"/>
<keyword evidence="10" id="KW-0094">Blood coagulation</keyword>
<evidence type="ECO:0000256" key="18">
    <source>
        <dbReference type="SAM" id="SignalP"/>
    </source>
</evidence>
<evidence type="ECO:0000256" key="8">
    <source>
        <dbReference type="ARBA" id="ARBA00022729"/>
    </source>
</evidence>
<dbReference type="GO" id="GO:0007596">
    <property type="term" value="P:blood coagulation"/>
    <property type="evidence" value="ECO:0007669"/>
    <property type="project" value="UniProtKB-KW"/>
</dbReference>
<dbReference type="InterPro" id="IPR036116">
    <property type="entry name" value="FN3_sf"/>
</dbReference>
<evidence type="ECO:0000256" key="11">
    <source>
        <dbReference type="ARBA" id="ARBA00023136"/>
    </source>
</evidence>
<evidence type="ECO:0000256" key="4">
    <source>
        <dbReference type="ARBA" id="ARBA00011184"/>
    </source>
</evidence>
<keyword evidence="11 17" id="KW-0472">Membrane</keyword>
<evidence type="ECO:0000256" key="17">
    <source>
        <dbReference type="SAM" id="Phobius"/>
    </source>
</evidence>
<evidence type="ECO:0000256" key="14">
    <source>
        <dbReference type="ARBA" id="ARBA00023180"/>
    </source>
</evidence>
<keyword evidence="13" id="KW-1015">Disulfide bond</keyword>
<dbReference type="GO" id="GO:0005886">
    <property type="term" value="C:plasma membrane"/>
    <property type="evidence" value="ECO:0000318"/>
    <property type="project" value="GO_Central"/>
</dbReference>
<dbReference type="OrthoDB" id="8942372at2759"/>
<evidence type="ECO:0000256" key="2">
    <source>
        <dbReference type="ARBA" id="ARBA00004479"/>
    </source>
</evidence>
<evidence type="ECO:0000256" key="6">
    <source>
        <dbReference type="ARBA" id="ARBA00022692"/>
    </source>
</evidence>
<reference evidence="21" key="2">
    <citation type="submission" date="2025-08" db="UniProtKB">
        <authorList>
            <consortium name="Ensembl"/>
        </authorList>
    </citation>
    <scope>IDENTIFICATION</scope>
    <source>
        <strain evidence="21">Glennie</strain>
    </source>
</reference>
<evidence type="ECO:0000256" key="9">
    <source>
        <dbReference type="ARBA" id="ARBA00022989"/>
    </source>
</evidence>
<keyword evidence="14" id="KW-0325">Glycoprotein</keyword>
<evidence type="ECO:0000256" key="3">
    <source>
        <dbReference type="ARBA" id="ARBA00009197"/>
    </source>
</evidence>
<sequence length="290" mass="33135">MLQPRTPILLLLEALLLLLLLPSAPRAAATPGSSELSKAVNVTWKSTDFKTILEWQSTLKDYVYTVEMSSSKANRWKKKCIRTSATECDVTDDMKDVMEKYSTRILIEKQMRTEDDIEEPPFVYAPDFTPYLDTNIGQPIIESFSQNGTKLRVVVQDPHTALRLEQNYKTLRGIFGRNLSYTLFYWKAASTGKKSEKTDTNEFLVNVEREDYCFNVQATILSRSKNRKSPESRIECTSLKKGLSEEAFFIIGAVVLVIIIITIVILSVTLYKCRKRKDSAKKDHSPLRFP</sequence>
<protein>
    <recommendedName>
        <fullName evidence="5">Tissue factor</fullName>
    </recommendedName>
    <alternativeName>
        <fullName evidence="16">Coagulation factor III</fullName>
    </alternativeName>
</protein>
<dbReference type="FunCoup" id="F6SJL1">
    <property type="interactions" value="176"/>
</dbReference>
<dbReference type="PANTHER" id="PTHR20859:SF22">
    <property type="entry name" value="TISSUE FACTOR"/>
    <property type="match status" value="1"/>
</dbReference>
<dbReference type="STRING" id="9258.ENSOANP00000028147"/>
<dbReference type="GO" id="GO:0019221">
    <property type="term" value="P:cytokine-mediated signaling pathway"/>
    <property type="evidence" value="ECO:0000318"/>
    <property type="project" value="GO_Central"/>
</dbReference>
<evidence type="ECO:0000256" key="1">
    <source>
        <dbReference type="ARBA" id="ARBA00002201"/>
    </source>
</evidence>
<keyword evidence="9 17" id="KW-1133">Transmembrane helix</keyword>
<dbReference type="Gene3D" id="2.60.40.10">
    <property type="entry name" value="Immunoglobulins"/>
    <property type="match status" value="2"/>
</dbReference>
<evidence type="ECO:0000313" key="21">
    <source>
        <dbReference type="Ensembl" id="ENSOANP00000028147.3"/>
    </source>
</evidence>
<dbReference type="Proteomes" id="UP000002279">
    <property type="component" value="Chromosome 4"/>
</dbReference>
<keyword evidence="15" id="KW-0449">Lipoprotein</keyword>
<keyword evidence="12" id="KW-0564">Palmitate</keyword>
<dbReference type="AlphaFoldDB" id="F6SJL1"/>
<evidence type="ECO:0000256" key="16">
    <source>
        <dbReference type="ARBA" id="ARBA00031171"/>
    </source>
</evidence>
<evidence type="ECO:0000256" key="12">
    <source>
        <dbReference type="ARBA" id="ARBA00023139"/>
    </source>
</evidence>
<dbReference type="FunFam" id="2.60.40.10:FF:000746">
    <property type="entry name" value="Tissue factor"/>
    <property type="match status" value="1"/>
</dbReference>
<dbReference type="OMA" id="PINYVYT"/>
<accession>F6SJL1</accession>
<dbReference type="GeneID" id="100083899"/>
<dbReference type="InterPro" id="IPR015373">
    <property type="entry name" value="Interferon/interleukin_rcp_dom"/>
</dbReference>
<feature type="signal peptide" evidence="18">
    <location>
        <begin position="1"/>
        <end position="29"/>
    </location>
</feature>
<dbReference type="SUPFAM" id="SSF49265">
    <property type="entry name" value="Fibronectin type III"/>
    <property type="match status" value="2"/>
</dbReference>
<evidence type="ECO:0000256" key="10">
    <source>
        <dbReference type="ARBA" id="ARBA00023084"/>
    </source>
</evidence>
<dbReference type="InterPro" id="IPR003961">
    <property type="entry name" value="FN3_dom"/>
</dbReference>
<reference evidence="21 22" key="1">
    <citation type="journal article" date="2008" name="Nature">
        <title>Genome analysis of the platypus reveals unique signatures of evolution.</title>
        <authorList>
            <person name="Warren W.C."/>
            <person name="Hillier L.W."/>
            <person name="Marshall Graves J.A."/>
            <person name="Birney E."/>
            <person name="Ponting C.P."/>
            <person name="Grutzner F."/>
            <person name="Belov K."/>
            <person name="Miller W."/>
            <person name="Clarke L."/>
            <person name="Chinwalla A.T."/>
            <person name="Yang S.P."/>
            <person name="Heger A."/>
            <person name="Locke D.P."/>
            <person name="Miethke P."/>
            <person name="Waters P.D."/>
            <person name="Veyrunes F."/>
            <person name="Fulton L."/>
            <person name="Fulton B."/>
            <person name="Graves T."/>
            <person name="Wallis J."/>
            <person name="Puente X.S."/>
            <person name="Lopez-Otin C."/>
            <person name="Ordonez G.R."/>
            <person name="Eichler E.E."/>
            <person name="Chen L."/>
            <person name="Cheng Z."/>
            <person name="Deakin J.E."/>
            <person name="Alsop A."/>
            <person name="Thompson K."/>
            <person name="Kirby P."/>
            <person name="Papenfuss A.T."/>
            <person name="Wakefield M.J."/>
            <person name="Olender T."/>
            <person name="Lancet D."/>
            <person name="Huttley G.A."/>
            <person name="Smit A.F."/>
            <person name="Pask A."/>
            <person name="Temple-Smith P."/>
            <person name="Batzer M.A."/>
            <person name="Walker J.A."/>
            <person name="Konkel M.K."/>
            <person name="Harris R.S."/>
            <person name="Whittington C.M."/>
            <person name="Wong E.S."/>
            <person name="Gemmell N.J."/>
            <person name="Buschiazzo E."/>
            <person name="Vargas Jentzsch I.M."/>
            <person name="Merkel A."/>
            <person name="Schmitz J."/>
            <person name="Zemann A."/>
            <person name="Churakov G."/>
            <person name="Kriegs J.O."/>
            <person name="Brosius J."/>
            <person name="Murchison E.P."/>
            <person name="Sachidanandam R."/>
            <person name="Smith C."/>
            <person name="Hannon G.J."/>
            <person name="Tsend-Ayush E."/>
            <person name="McMillan D."/>
            <person name="Attenborough R."/>
            <person name="Rens W."/>
            <person name="Ferguson-Smith M."/>
            <person name="Lefevre C.M."/>
            <person name="Sharp J.A."/>
            <person name="Nicholas K.R."/>
            <person name="Ray D.A."/>
            <person name="Kube M."/>
            <person name="Reinhardt R."/>
            <person name="Pringle T.H."/>
            <person name="Taylor J."/>
            <person name="Jones R.C."/>
            <person name="Nixon B."/>
            <person name="Dacheux J.L."/>
            <person name="Niwa H."/>
            <person name="Sekita Y."/>
            <person name="Huang X."/>
            <person name="Stark A."/>
            <person name="Kheradpour P."/>
            <person name="Kellis M."/>
            <person name="Flicek P."/>
            <person name="Chen Y."/>
            <person name="Webber C."/>
            <person name="Hardison R."/>
            <person name="Nelson J."/>
            <person name="Hallsworth-Pepin K."/>
            <person name="Delehaunty K."/>
            <person name="Markovic C."/>
            <person name="Minx P."/>
            <person name="Feng Y."/>
            <person name="Kremitzki C."/>
            <person name="Mitreva M."/>
            <person name="Glasscock J."/>
            <person name="Wylie T."/>
            <person name="Wohldmann P."/>
            <person name="Thiru P."/>
            <person name="Nhan M.N."/>
            <person name="Pohl C.S."/>
            <person name="Smith S.M."/>
            <person name="Hou S."/>
            <person name="Nefedov M."/>
            <person name="de Jong P.J."/>
            <person name="Renfree M.B."/>
            <person name="Mardis E.R."/>
            <person name="Wilson R.K."/>
        </authorList>
    </citation>
    <scope>NUCLEOTIDE SEQUENCE [LARGE SCALE GENOMIC DNA]</scope>
    <source>
        <strain evidence="21 22">Glennie</strain>
    </source>
</reference>
<dbReference type="Bgee" id="ENSOANG00000022074">
    <property type="expression patterns" value="Expressed in ovary and 8 other cell types or tissues"/>
</dbReference>
<keyword evidence="8 18" id="KW-0732">Signal</keyword>
<dbReference type="RefSeq" id="XP_028919610.1">
    <property type="nucleotide sequence ID" value="XM_029063777.2"/>
</dbReference>
<keyword evidence="7" id="KW-0356">Hemostasis</keyword>
<organism evidence="21 22">
    <name type="scientific">Ornithorhynchus anatinus</name>
    <name type="common">Duckbill platypus</name>
    <dbReference type="NCBI Taxonomy" id="9258"/>
    <lineage>
        <taxon>Eukaryota</taxon>
        <taxon>Metazoa</taxon>
        <taxon>Chordata</taxon>
        <taxon>Craniata</taxon>
        <taxon>Vertebrata</taxon>
        <taxon>Euteleostomi</taxon>
        <taxon>Mammalia</taxon>
        <taxon>Monotremata</taxon>
        <taxon>Ornithorhynchidae</taxon>
        <taxon>Ornithorhynchus</taxon>
    </lineage>
</organism>
<comment type="similarity">
    <text evidence="3">Belongs to the tissue factor family.</text>
</comment>
<dbReference type="HOGENOM" id="CLU_1524648_0_0_1"/>